<sequence length="144" mass="15552">MEKAIVVFGSTMGNTEDLARKVADSLAVNYEVVNKNVTNTEVEELEDYDVIVFGSSTWGAGELQDDFLPFANSLSQADIDLSGKKGAVFGPGDTGYGEMFCQAVDTLEGQLEELGINLVVEGFKWDGSITSEAIAEVDKWAQEI</sequence>
<keyword evidence="6" id="KW-0288">FMN</keyword>
<dbReference type="eggNOG" id="COG0716">
    <property type="taxonomic scope" value="Bacteria"/>
</dbReference>
<reference evidence="10" key="1">
    <citation type="submission" date="2012-02" db="EMBL/GenBank/DDBJ databases">
        <title>The complete genome of Halobacteroides halobius DSM 5150.</title>
        <authorList>
            <person name="Lucas S."/>
            <person name="Copeland A."/>
            <person name="Lapidus A."/>
            <person name="Glavina del Rio T."/>
            <person name="Dalin E."/>
            <person name="Tice H."/>
            <person name="Bruce D."/>
            <person name="Goodwin L."/>
            <person name="Pitluck S."/>
            <person name="Peters L."/>
            <person name="Mikhailova N."/>
            <person name="Gu W."/>
            <person name="Kyrpides N."/>
            <person name="Mavromatis K."/>
            <person name="Ivanova N."/>
            <person name="Brettin T."/>
            <person name="Detter J.C."/>
            <person name="Han C."/>
            <person name="Larimer F."/>
            <person name="Land M."/>
            <person name="Hauser L."/>
            <person name="Markowitz V."/>
            <person name="Cheng J.-F."/>
            <person name="Hugenholtz P."/>
            <person name="Woyke T."/>
            <person name="Wu D."/>
            <person name="Tindall B."/>
            <person name="Pomrenke H."/>
            <person name="Brambilla E."/>
            <person name="Klenk H.-P."/>
            <person name="Eisen J.A."/>
        </authorList>
    </citation>
    <scope>NUCLEOTIDE SEQUENCE [LARGE SCALE GENOMIC DNA]</scope>
    <source>
        <strain evidence="10">ATCC 35273 / DSM 5150 / MD-1</strain>
    </source>
</reference>
<evidence type="ECO:0000256" key="1">
    <source>
        <dbReference type="ARBA" id="ARBA00001917"/>
    </source>
</evidence>
<dbReference type="Proteomes" id="UP000010880">
    <property type="component" value="Chromosome"/>
</dbReference>
<keyword evidence="10" id="KW-1185">Reference proteome</keyword>
<evidence type="ECO:0000256" key="7">
    <source>
        <dbReference type="ARBA" id="ARBA00022982"/>
    </source>
</evidence>
<evidence type="ECO:0000256" key="6">
    <source>
        <dbReference type="ARBA" id="ARBA00022643"/>
    </source>
</evidence>
<feature type="domain" description="Flavodoxin-like" evidence="8">
    <location>
        <begin position="4"/>
        <end position="144"/>
    </location>
</feature>
<dbReference type="SUPFAM" id="SSF52218">
    <property type="entry name" value="Flavoproteins"/>
    <property type="match status" value="1"/>
</dbReference>
<dbReference type="PROSITE" id="PS50902">
    <property type="entry name" value="FLAVODOXIN_LIKE"/>
    <property type="match status" value="1"/>
</dbReference>
<accession>L0K633</accession>
<evidence type="ECO:0000256" key="3">
    <source>
        <dbReference type="ARBA" id="ARBA00005267"/>
    </source>
</evidence>
<keyword evidence="7" id="KW-0249">Electron transport</keyword>
<dbReference type="HOGENOM" id="CLU_051402_4_2_9"/>
<dbReference type="GO" id="GO:0016651">
    <property type="term" value="F:oxidoreductase activity, acting on NAD(P)H"/>
    <property type="evidence" value="ECO:0007669"/>
    <property type="project" value="UniProtKB-ARBA"/>
</dbReference>
<evidence type="ECO:0000256" key="4">
    <source>
        <dbReference type="ARBA" id="ARBA00022448"/>
    </source>
</evidence>
<evidence type="ECO:0000313" key="9">
    <source>
        <dbReference type="EMBL" id="AGB40476.1"/>
    </source>
</evidence>
<keyword evidence="5" id="KW-0285">Flavoprotein</keyword>
<comment type="similarity">
    <text evidence="3">Belongs to the flavodoxin family.</text>
</comment>
<evidence type="ECO:0000259" key="8">
    <source>
        <dbReference type="PROSITE" id="PS50902"/>
    </source>
</evidence>
<dbReference type="PANTHER" id="PTHR42809:SF1">
    <property type="entry name" value="FLAVODOXIN 1"/>
    <property type="match status" value="1"/>
</dbReference>
<dbReference type="KEGG" id="hhl:Halha_0502"/>
<dbReference type="PATRIC" id="fig|748449.3.peg.465"/>
<gene>
    <name evidence="9" type="ordered locus">Halha_0502</name>
</gene>
<dbReference type="EMBL" id="CP003359">
    <property type="protein sequence ID" value="AGB40476.1"/>
    <property type="molecule type" value="Genomic_DNA"/>
</dbReference>
<dbReference type="InterPro" id="IPR001226">
    <property type="entry name" value="Flavodoxin_CS"/>
</dbReference>
<evidence type="ECO:0000313" key="10">
    <source>
        <dbReference type="Proteomes" id="UP000010880"/>
    </source>
</evidence>
<dbReference type="GO" id="GO:0010181">
    <property type="term" value="F:FMN binding"/>
    <property type="evidence" value="ECO:0007669"/>
    <property type="project" value="InterPro"/>
</dbReference>
<dbReference type="InterPro" id="IPR008254">
    <property type="entry name" value="Flavodoxin/NO_synth"/>
</dbReference>
<dbReference type="InterPro" id="IPR050619">
    <property type="entry name" value="Flavodoxin"/>
</dbReference>
<protein>
    <submittedName>
        <fullName evidence="9">Flavodoxin</fullName>
    </submittedName>
</protein>
<dbReference type="Gene3D" id="3.40.50.360">
    <property type="match status" value="1"/>
</dbReference>
<evidence type="ECO:0000256" key="2">
    <source>
        <dbReference type="ARBA" id="ARBA00003297"/>
    </source>
</evidence>
<dbReference type="InterPro" id="IPR001094">
    <property type="entry name" value="Flavdoxin-like"/>
</dbReference>
<dbReference type="AlphaFoldDB" id="L0K633"/>
<evidence type="ECO:0000256" key="5">
    <source>
        <dbReference type="ARBA" id="ARBA00022630"/>
    </source>
</evidence>
<name>L0K633_HALHC</name>
<dbReference type="OrthoDB" id="9790745at2"/>
<organism evidence="9 10">
    <name type="scientific">Halobacteroides halobius (strain ATCC 35273 / DSM 5150 / MD-1)</name>
    <dbReference type="NCBI Taxonomy" id="748449"/>
    <lineage>
        <taxon>Bacteria</taxon>
        <taxon>Bacillati</taxon>
        <taxon>Bacillota</taxon>
        <taxon>Clostridia</taxon>
        <taxon>Halanaerobiales</taxon>
        <taxon>Halobacteroidaceae</taxon>
        <taxon>Halobacteroides</taxon>
    </lineage>
</organism>
<dbReference type="RefSeq" id="WP_015326202.1">
    <property type="nucleotide sequence ID" value="NC_019978.1"/>
</dbReference>
<dbReference type="STRING" id="748449.Halha_0502"/>
<dbReference type="GO" id="GO:0009055">
    <property type="term" value="F:electron transfer activity"/>
    <property type="evidence" value="ECO:0007669"/>
    <property type="project" value="InterPro"/>
</dbReference>
<comment type="cofactor">
    <cofactor evidence="1">
        <name>FMN</name>
        <dbReference type="ChEBI" id="CHEBI:58210"/>
    </cofactor>
</comment>
<dbReference type="InterPro" id="IPR029039">
    <property type="entry name" value="Flavoprotein-like_sf"/>
</dbReference>
<dbReference type="PROSITE" id="PS00201">
    <property type="entry name" value="FLAVODOXIN"/>
    <property type="match status" value="1"/>
</dbReference>
<dbReference type="PANTHER" id="PTHR42809">
    <property type="entry name" value="FLAVODOXIN 2"/>
    <property type="match status" value="1"/>
</dbReference>
<dbReference type="Pfam" id="PF00258">
    <property type="entry name" value="Flavodoxin_1"/>
    <property type="match status" value="1"/>
</dbReference>
<comment type="function">
    <text evidence="2">Low-potential electron donor to a number of redox enzymes.</text>
</comment>
<dbReference type="PRINTS" id="PR00369">
    <property type="entry name" value="FLAVODOXIN"/>
</dbReference>
<keyword evidence="4" id="KW-0813">Transport</keyword>
<proteinExistence type="inferred from homology"/>